<keyword evidence="1" id="KW-0813">Transport</keyword>
<dbReference type="PANTHER" id="PTHR12517:SF0">
    <property type="entry name" value="INTERMEMBRANE LIPID TRANSFER PROTEIN VPS13B"/>
    <property type="match status" value="1"/>
</dbReference>
<evidence type="ECO:0000256" key="1">
    <source>
        <dbReference type="ARBA" id="ARBA00022448"/>
    </source>
</evidence>
<accession>A0A6B2EK58</accession>
<dbReference type="InterPro" id="IPR039782">
    <property type="entry name" value="VPS13B"/>
</dbReference>
<reference evidence="3" key="1">
    <citation type="submission" date="2019-10" db="EMBL/GenBank/DDBJ databases">
        <title>Short sand fly seasons in Tbilisi, Georgia, hinder development of host immunity to saliva of the visceral leishmaniasis vector Phlebotomus kandelakii.</title>
        <authorList>
            <person name="Oliveira F."/>
            <person name="Giorgobiani E."/>
            <person name="Guimaraes-Costa A.B."/>
            <person name="Abdeladhim M."/>
            <person name="Oristian J."/>
            <person name="Tskhvaradze L."/>
            <person name="Tsertsvadze N."/>
            <person name="Zakalashvili M."/>
            <person name="Valenzuela J.G."/>
            <person name="Kamhawi S."/>
        </authorList>
    </citation>
    <scope>NUCLEOTIDE SEQUENCE</scope>
    <source>
        <strain evidence="3">Wild-capture in Tbilisi</strain>
        <tissue evidence="3">Salivary glands</tissue>
    </source>
</reference>
<dbReference type="PANTHER" id="PTHR12517">
    <property type="entry name" value="VACUOLAR PROTEIN SORTING-ASSOCIATED PROTEIN 13B"/>
    <property type="match status" value="1"/>
</dbReference>
<sequence>MFRIESYITPIILSHIEKYVKNIRPQDAQLSLWNGEWAFQNLDLRLDVLEEELNMPFIFLSGHIHELIIRVPWTKIASEPVTITINTIEFVVKLKDPDAGAAAPREKVRRKPVKDEEVQAPPGYMASLVSKIAHNISVQCHNIIFKYLEEDIVVSMNIQLLSVDSADADWKPTFIDISPTKVLLRKIVRISDLTICLDKRNETGIIDVCQEPILYKCSMEMRFLRRYNISTLHKSSVVRVDVHTDFVDLNISSLQFPMVMRLLNLMLVLKQGRLKANYGSAATAESQDADQMDDNGESIFSWAWNLLPSIFPDEEPQVNSDESHGHVFHCGAYVDKLKVTFKNQEIINDSIVHTTKKIKYKPILTIELSGCYSDVIMVGNRWFSMTGGCSAIEIFPTGDCVCGQRQLLTGFIATERKEEETADSVTKAVLKYLEGSLKDPTADENLDIPRPYNMLWDFYYLRHTEKSLLTKTPALAFDMVHTVEIPDDIARSSDIGSDLEFSDLSEKCLYRAFLGPLIIRYGTGFAHLIDTFQSYVNLYNYTPYVEEKPPLSFSQLSPASTDDYDALMSEIPFRVFEVTVQAPLLEFYTRDHEKVLKAVRKKFSLPQRMDSLPGVAIEPNFIVRGERVEAKAIAPMYPNRLVHTTCQLPDPPEKLFSACYMKIDADVEKIEVIVQRREARVKIMEVPEMKISYSQLLLPDLWEKDEIFQSVAEVSVRRLKMVFNRLQELHLRSSVQDLLAENNQSDPFEEMFDGNLPQISMEFQGITATVNKTRCTTVFTGNLSTVAASVGIPNILHDCPVISQRDKEKFASVVLQMTHNPARVVHQPILWFEMAGVVVNFDPLLFEFFTYPEGDFTKEPVKIEGILPSSDTPKKTEKILKRPPKVLETVHSSSEKNTTIVFTRRKEAPKKQVSLFDIYSLWKNIVIAGEIKSSRIVLPRASLKRERNETVMEVLAKKDNFQIVFLQFPRLTVQSSGNKIPGLPLVRENFPIAQQWDREKDTFPWSLVLAEFSCGVLEEGKEYVCLAPARTNISLAITYKSQEGDKVENPFAIVFHIDIAPLVVKISESQVKLLIGCLRNFLSLPMIAKLMKMEESSGSSLEIAQRPISPETDVDLKEFLGMKTTSTHDMSSDTTEVLRDDRTMAKISVWLQWTLTRLTLKFYNTADGRKQKFVLELEDIISSVDLRDIYVKLKAKIGSFVGNSFLLDDSGGWKKNPLMGICGRATESSDPNDTFLDLTVTKAETGNVHTKWGAQRKNRNLNESLMEVMLNMQQIDIKVDLDSLQSFVGVLKTIFIADTGRDSGVVSVETLPLVYFQSKGFRVFIPIDNPTENCNVYILKVGQVSVAPAVENPLSRMPVRPDIYTKAAQLRILNVPGSKIEDRQYELMLKSITLGTGNWGEVIGLMEGTSEGSIVYNENPAFVWNNQSNKTAVDISAIFKDFNCSLVYAPCIVFNNILVCGQGVEFNALTDLILHLNTNQVRVGLMLMQKLKSLGEAFAQTREGFKRCVKISVKSSKLKRVPERVEPDIKDSGFESIEVDKKSSVDLVKEKNLSKAVIPHDFSFVGGVFAINLYHQLTPQATISVFQPNLFVTQGVYEKTIQMSVFDMKLAIEGRDEFSETIFNTSKGQLDAMGIPPSIFKVRLHRNISNESTLTINLGRHMKISLSDKSLRRILEMRTIMQDILGCDFFKKTEPEQNTIRKPANAIKFIKTSILGCESLLLTLSHLEIGARAESQEIRAIAKDLSAKLKLSERPSRVQLDVTLKILTILTQQHTFLHPMSFTFSTSIIREIWQKTPLCTCHFSSKYIQLDVGSENFLIFRNISEFLSECSKEFGLVDESNEMLQECVQPTEADLLNITPIKVPKFSGRDDGKTSEELYRDDLRAGAFQFIEVHQSDESLPLPYQIQIINRDVGIICWRYPQPRALRKVDVFPVPFPTLSPVEIRCSMEYYSEAHGHFLHHCEFNLSESEMKTLEMPRTRVTASIWRVVMSSPMVSVDGTFFEEESSSAEEESLLTNREPFIYNINEILQRVETDKPGNASVFNLHPKILVACLRIDSVFSPSLIPNLRGCVDVAQIEINLMNHIPSRPVKIPAVIKDFNPTGGITPCHSVGCLRILNGKAHVSIFDEWNLSLGVDLMAELSILDYSYLMSYPVIENARISAAIEKDADSVAINVLSEPIRVRFGPSVGHTLATTHSLWTQTLQKSREPMEMILVTRYLICNATNIPLVFGQTNTDERISLPAKVCHLYVFRSERKEQKISFTVACDPQHQSEACDIAQEKTHCVKLSNGGVLLVKIEKISSTQRKITIKGQMEVFNMSTESFVVQFKSPESLTDIHLPGKKSSSALNIYPKGELPQSLRVRFVNEGWSGEIPLKATGKNLPWLVKIPSKSSFVSFWLRIIREEFQPRIVVVVWPLFVLKSNLGISSTIYEAQCDKSFSIPGRGAVTELNFPGTHEDEHSLQFNTKFISAHGEDRRDVLLSYRAIEKNMVFQGSVQGEDFGRMIDSLEGYLAEPKSSWPCRREEEVLWERKVKNQGATVPVYKFSASHPNSNCLMLEVSSWCLFINSTEFEMKLTSLDEKQSTGIRSNDISMLFGASEPLRMNLCIDSSWISLPPVSFSGSDKKISLPEVGSLPLEVGFDSGLCKVQLTSVQENSSRVVILSSHFVVSNFTEHNLRIWAFAIQSQDRKTLIKPNDSVNLGNYVIPPQSGQHAKGVALTAFYDLSPKKKKPAKSYNYFLTIRYSEDGEFSCPVHLNESINCKSVSLPKDNTYIPLRISLIKRQDQSFITIHENPYPRMWIENFTEYSLYVAQADSVAVSKAPVAVRECFDQHFSWYQIVPFNTKIPYTPPLVDRAFPDDSPQDFGLIFALVTAGTTIRWSVPMVVNERKHVFLTIPLCGDLKVSVDTRWKSTRIIIDYISSNLEFSARDIRSRLLNPTRAPEVPDFVSTDKVISTRKSLQEETLKMSLTCNVLVKEINLVLYCDNEDRNAFKSELISISVDNLVVRFENQTPRMRIAIGNIQVDNQLHLSGKFDFPVVLCAEKKPQNSLDGASSPHNLQNLLTSGHSECLCEVSVDFYEREFVMRAIHCHVNAIKAYIEDTYMNAVLDFLVECLPTSLVYKTPTDSVRETCPPGIVILPNEIVNQAVRLAKPLQLESLRIDVLHVLLSVHTCVRFYIALDHSPLVFSAFERKNINTQMMRLGYSLGMHYLSGAIFGAGWVVGSLEILGSPSGLARSVSTGLRDFVSLPVEGLFRGPWDFLVGVTLGSASLVRNITAGTLNSVTKLATSVARNLDRLTLDEEHLQRTDALRRYRPQGLTQGFAQGLTDFGISLLGAIGGIARHTLEARSASEVFTGVGKGLMGVILKPISGAAELVALTGQGVLHSVGYNALPNSRSPGCLINVSGAATSTKIAWKILPSTFANDFVLFCAHVTLITSDRGLRATLLTLTTKIVTLMDLTQDELVQIIPIEKVQVDVDENDATIVVIKIISKSSNSTDEDLSMNQYPVHSRVREYIQRSREQLPIYSDHGSIQSVEETDEDCDQGNVESLSFYIHSHLAQHLLTYINFLRTLQS</sequence>
<organism evidence="3">
    <name type="scientific">Phlebotomus kandelakii</name>
    <dbReference type="NCBI Taxonomy" id="1109342"/>
    <lineage>
        <taxon>Eukaryota</taxon>
        <taxon>Metazoa</taxon>
        <taxon>Ecdysozoa</taxon>
        <taxon>Arthropoda</taxon>
        <taxon>Hexapoda</taxon>
        <taxon>Insecta</taxon>
        <taxon>Pterygota</taxon>
        <taxon>Neoptera</taxon>
        <taxon>Endopterygota</taxon>
        <taxon>Diptera</taxon>
        <taxon>Nematocera</taxon>
        <taxon>Psychodoidea</taxon>
        <taxon>Psychodidae</taxon>
        <taxon>Phlebotomus</taxon>
        <taxon>Larroussius</taxon>
    </lineage>
</organism>
<dbReference type="InterPro" id="IPR026854">
    <property type="entry name" value="VPS13_N"/>
</dbReference>
<proteinExistence type="predicted"/>
<feature type="domain" description="Chorein N-terminal" evidence="2">
    <location>
        <begin position="5"/>
        <end position="229"/>
    </location>
</feature>
<evidence type="ECO:0000259" key="2">
    <source>
        <dbReference type="Pfam" id="PF12624"/>
    </source>
</evidence>
<protein>
    <submittedName>
        <fullName evidence="3">Putative vacuolar protein</fullName>
    </submittedName>
</protein>
<name>A0A6B2EK58_9DIPT</name>
<dbReference type="Pfam" id="PF12624">
    <property type="entry name" value="VPS13_N"/>
    <property type="match status" value="1"/>
</dbReference>
<evidence type="ECO:0000313" key="3">
    <source>
        <dbReference type="EMBL" id="NBJ63367.1"/>
    </source>
</evidence>
<dbReference type="EMBL" id="GIFK01005664">
    <property type="protein sequence ID" value="NBJ63367.1"/>
    <property type="molecule type" value="Transcribed_RNA"/>
</dbReference>